<dbReference type="Proteomes" id="UP001165283">
    <property type="component" value="Unassembled WGS sequence"/>
</dbReference>
<dbReference type="Pfam" id="PF03476">
    <property type="entry name" value="MOSC_N"/>
    <property type="match status" value="1"/>
</dbReference>
<reference evidence="2" key="1">
    <citation type="submission" date="2021-04" db="EMBL/GenBank/DDBJ databases">
        <title>Pseudonocardia sp. nov., isolated from sandy soil of mangrove forest.</title>
        <authorList>
            <person name="Zan Z."/>
            <person name="Huang R."/>
            <person name="Liu W."/>
        </authorList>
    </citation>
    <scope>NUCLEOTIDE SEQUENCE</scope>
    <source>
        <strain evidence="2">S2-4</strain>
    </source>
</reference>
<evidence type="ECO:0000313" key="2">
    <source>
        <dbReference type="EMBL" id="MCO1658631.1"/>
    </source>
</evidence>
<organism evidence="2 3">
    <name type="scientific">Pseudonocardia humida</name>
    <dbReference type="NCBI Taxonomy" id="2800819"/>
    <lineage>
        <taxon>Bacteria</taxon>
        <taxon>Bacillati</taxon>
        <taxon>Actinomycetota</taxon>
        <taxon>Actinomycetes</taxon>
        <taxon>Pseudonocardiales</taxon>
        <taxon>Pseudonocardiaceae</taxon>
        <taxon>Pseudonocardia</taxon>
    </lineage>
</organism>
<dbReference type="PROSITE" id="PS51340">
    <property type="entry name" value="MOSC"/>
    <property type="match status" value="1"/>
</dbReference>
<dbReference type="SUPFAM" id="SSF50800">
    <property type="entry name" value="PK beta-barrel domain-like"/>
    <property type="match status" value="1"/>
</dbReference>
<dbReference type="InterPro" id="IPR005302">
    <property type="entry name" value="MoCF_Sase_C"/>
</dbReference>
<evidence type="ECO:0000259" key="1">
    <source>
        <dbReference type="PROSITE" id="PS51340"/>
    </source>
</evidence>
<feature type="domain" description="MOSC" evidence="1">
    <location>
        <begin position="119"/>
        <end position="293"/>
    </location>
</feature>
<comment type="caution">
    <text evidence="2">The sequence shown here is derived from an EMBL/GenBank/DDBJ whole genome shotgun (WGS) entry which is preliminary data.</text>
</comment>
<sequence length="297" mass="31618">MTATATVRSLHRYPVKSMLGETLEQAVLGPAGVIGDRGYAVIDAEDGTVASAKHPRKWARLLDLRAAYVEEPREGEPLPPVAITFPDGGTRRSDDPAVDEAVSAIVGRPVRLTATAPEKPVFEEQWPEIEGLAPAEFITGTTSSHTDGEPVSTLQLAALAPKGSFVDLAVLHVLTTATLRALAAAAPGSSFDPRRYRPNVLLDVPDAAFAEDEWVGGAIDVGGAGIAVRMSTMRCVMTTLAQGELPEDRDTLRTIARLNRRTIEGMGRWACAGVYADIDRPGTVRRGDTAEVRTAQG</sequence>
<dbReference type="Pfam" id="PF03473">
    <property type="entry name" value="MOSC"/>
    <property type="match status" value="1"/>
</dbReference>
<dbReference type="InterPro" id="IPR011037">
    <property type="entry name" value="Pyrv_Knase-like_insert_dom_sf"/>
</dbReference>
<dbReference type="EMBL" id="JAGSOV010000057">
    <property type="protein sequence ID" value="MCO1658631.1"/>
    <property type="molecule type" value="Genomic_DNA"/>
</dbReference>
<gene>
    <name evidence="2" type="ORF">KDL28_26550</name>
</gene>
<dbReference type="InterPro" id="IPR005303">
    <property type="entry name" value="MOCOS_middle"/>
</dbReference>
<accession>A0ABT1A6N6</accession>
<dbReference type="RefSeq" id="WP_252442812.1">
    <property type="nucleotide sequence ID" value="NZ_JAGSOV010000057.1"/>
</dbReference>
<keyword evidence="3" id="KW-1185">Reference proteome</keyword>
<protein>
    <submittedName>
        <fullName evidence="2">MOSC domain-containing protein</fullName>
    </submittedName>
</protein>
<name>A0ABT1A6N6_9PSEU</name>
<evidence type="ECO:0000313" key="3">
    <source>
        <dbReference type="Proteomes" id="UP001165283"/>
    </source>
</evidence>
<proteinExistence type="predicted"/>